<reference evidence="2" key="1">
    <citation type="journal article" date="2019" name="Int. J. Syst. Evol. Microbiol.">
        <title>The Global Catalogue of Microorganisms (GCM) 10K type strain sequencing project: providing services to taxonomists for standard genome sequencing and annotation.</title>
        <authorList>
            <consortium name="The Broad Institute Genomics Platform"/>
            <consortium name="The Broad Institute Genome Sequencing Center for Infectious Disease"/>
            <person name="Wu L."/>
            <person name="Ma J."/>
        </authorList>
    </citation>
    <scope>NUCLEOTIDE SEQUENCE [LARGE SCALE GENOMIC DNA]</scope>
    <source>
        <strain evidence="2">JCM 16578</strain>
    </source>
</reference>
<dbReference type="EMBL" id="BAAAZA010000041">
    <property type="protein sequence ID" value="GAA3898977.1"/>
    <property type="molecule type" value="Genomic_DNA"/>
</dbReference>
<comment type="caution">
    <text evidence="1">The sequence shown here is derived from an EMBL/GenBank/DDBJ whole genome shotgun (WGS) entry which is preliminary data.</text>
</comment>
<accession>A0ABP7LEV5</accession>
<keyword evidence="2" id="KW-1185">Reference proteome</keyword>
<sequence length="183" mass="19848">MSSRRPLIDAAAIRQAYTAGFQVWVGGEEEHESVLGLRDRLEEHVTLLLPEVEYVTARTQGEWRRMGVHILIRAHHVMNYNGGTSPQAQAAYVQDLAALSRSLLALYEHAGPLGVPVDVDGIAAAVRRRVCAVCSMEIREGEPLTRGVFASDSSGGVYGWLHSQGCSPAAESLETDSTSTLHP</sequence>
<gene>
    <name evidence="1" type="ORF">GCM10022207_79400</name>
</gene>
<evidence type="ECO:0000313" key="2">
    <source>
        <dbReference type="Proteomes" id="UP001501563"/>
    </source>
</evidence>
<evidence type="ECO:0000313" key="1">
    <source>
        <dbReference type="EMBL" id="GAA3898977.1"/>
    </source>
</evidence>
<name>A0ABP7LEV5_9ACTN</name>
<dbReference type="Proteomes" id="UP001501563">
    <property type="component" value="Unassembled WGS sequence"/>
</dbReference>
<dbReference type="RefSeq" id="WP_345553802.1">
    <property type="nucleotide sequence ID" value="NZ_BAAAZA010000041.1"/>
</dbReference>
<proteinExistence type="predicted"/>
<dbReference type="InterPro" id="IPR046300">
    <property type="entry name" value="DUF6415"/>
</dbReference>
<dbReference type="Pfam" id="PF19979">
    <property type="entry name" value="DUF6415"/>
    <property type="match status" value="1"/>
</dbReference>
<organism evidence="1 2">
    <name type="scientific">Streptomyces lannensis</name>
    <dbReference type="NCBI Taxonomy" id="766498"/>
    <lineage>
        <taxon>Bacteria</taxon>
        <taxon>Bacillati</taxon>
        <taxon>Actinomycetota</taxon>
        <taxon>Actinomycetes</taxon>
        <taxon>Kitasatosporales</taxon>
        <taxon>Streptomycetaceae</taxon>
        <taxon>Streptomyces</taxon>
    </lineage>
</organism>
<protein>
    <submittedName>
        <fullName evidence="1">Uncharacterized protein</fullName>
    </submittedName>
</protein>